<name>A0ABP4U1N0_9ACTN</name>
<protein>
    <submittedName>
        <fullName evidence="6">TetR/AcrR family transcriptional regulator</fullName>
    </submittedName>
</protein>
<dbReference type="SUPFAM" id="SSF48498">
    <property type="entry name" value="Tetracyclin repressor-like, C-terminal domain"/>
    <property type="match status" value="1"/>
</dbReference>
<dbReference type="InterPro" id="IPR001647">
    <property type="entry name" value="HTH_TetR"/>
</dbReference>
<evidence type="ECO:0000256" key="1">
    <source>
        <dbReference type="ARBA" id="ARBA00023015"/>
    </source>
</evidence>
<evidence type="ECO:0000256" key="3">
    <source>
        <dbReference type="ARBA" id="ARBA00023163"/>
    </source>
</evidence>
<organism evidence="6 7">
    <name type="scientific">Kribbella yunnanensis</name>
    <dbReference type="NCBI Taxonomy" id="190194"/>
    <lineage>
        <taxon>Bacteria</taxon>
        <taxon>Bacillati</taxon>
        <taxon>Actinomycetota</taxon>
        <taxon>Actinomycetes</taxon>
        <taxon>Propionibacteriales</taxon>
        <taxon>Kribbellaceae</taxon>
        <taxon>Kribbella</taxon>
    </lineage>
</organism>
<dbReference type="PANTHER" id="PTHR47506:SF3">
    <property type="entry name" value="HTH-TYPE TRANSCRIPTIONAL REGULATOR LMRA"/>
    <property type="match status" value="1"/>
</dbReference>
<accession>A0ABP4U1N0</accession>
<dbReference type="SUPFAM" id="SSF46689">
    <property type="entry name" value="Homeodomain-like"/>
    <property type="match status" value="1"/>
</dbReference>
<dbReference type="InterPro" id="IPR054156">
    <property type="entry name" value="YxaF_TetR_C"/>
</dbReference>
<dbReference type="InterPro" id="IPR009057">
    <property type="entry name" value="Homeodomain-like_sf"/>
</dbReference>
<keyword evidence="3" id="KW-0804">Transcription</keyword>
<dbReference type="RefSeq" id="WP_344156212.1">
    <property type="nucleotide sequence ID" value="NZ_BAAANF010000017.1"/>
</dbReference>
<sequence>MERSPRARMVYSAAQLVRARGPAGTGVREIIEHAGAPRGSFQHYFPGGKDQLVGEALLWAGDFAAAWAARYPETTSNPTPAGLFAHMVKQWKDEFTKRGFERGCPVMASVADLGGTDAPLTSQIRTALDRWEQAVTDELVRMDIAPSRARRLAVLMISTLEGAIMFARLRQDLTPLTTAVSTLSPALVG</sequence>
<comment type="caution">
    <text evidence="6">The sequence shown here is derived from an EMBL/GenBank/DDBJ whole genome shotgun (WGS) entry which is preliminary data.</text>
</comment>
<evidence type="ECO:0000313" key="7">
    <source>
        <dbReference type="Proteomes" id="UP001500280"/>
    </source>
</evidence>
<evidence type="ECO:0000256" key="2">
    <source>
        <dbReference type="ARBA" id="ARBA00023125"/>
    </source>
</evidence>
<dbReference type="PANTHER" id="PTHR47506">
    <property type="entry name" value="TRANSCRIPTIONAL REGULATORY PROTEIN"/>
    <property type="match status" value="1"/>
</dbReference>
<proteinExistence type="predicted"/>
<dbReference type="Pfam" id="PF00440">
    <property type="entry name" value="TetR_N"/>
    <property type="match status" value="1"/>
</dbReference>
<keyword evidence="2" id="KW-0238">DNA-binding</keyword>
<dbReference type="InterPro" id="IPR036271">
    <property type="entry name" value="Tet_transcr_reg_TetR-rel_C_sf"/>
</dbReference>
<dbReference type="Pfam" id="PF21993">
    <property type="entry name" value="TetR_C_13_2"/>
    <property type="match status" value="1"/>
</dbReference>
<dbReference type="EMBL" id="BAAANF010000017">
    <property type="protein sequence ID" value="GAA1696725.1"/>
    <property type="molecule type" value="Genomic_DNA"/>
</dbReference>
<evidence type="ECO:0000313" key="6">
    <source>
        <dbReference type="EMBL" id="GAA1696725.1"/>
    </source>
</evidence>
<feature type="domain" description="Transcriptional regulator LmrA/YxaF-like C-terminal" evidence="5">
    <location>
        <begin position="80"/>
        <end position="179"/>
    </location>
</feature>
<keyword evidence="7" id="KW-1185">Reference proteome</keyword>
<gene>
    <name evidence="6" type="ORF">GCM10009745_48520</name>
</gene>
<evidence type="ECO:0000259" key="5">
    <source>
        <dbReference type="Pfam" id="PF21993"/>
    </source>
</evidence>
<feature type="domain" description="HTH tetR-type" evidence="4">
    <location>
        <begin position="13"/>
        <end position="55"/>
    </location>
</feature>
<keyword evidence="1" id="KW-0805">Transcription regulation</keyword>
<dbReference type="Proteomes" id="UP001500280">
    <property type="component" value="Unassembled WGS sequence"/>
</dbReference>
<evidence type="ECO:0000259" key="4">
    <source>
        <dbReference type="Pfam" id="PF00440"/>
    </source>
</evidence>
<dbReference type="Gene3D" id="1.10.357.10">
    <property type="entry name" value="Tetracycline Repressor, domain 2"/>
    <property type="match status" value="1"/>
</dbReference>
<reference evidence="7" key="1">
    <citation type="journal article" date="2019" name="Int. J. Syst. Evol. Microbiol.">
        <title>The Global Catalogue of Microorganisms (GCM) 10K type strain sequencing project: providing services to taxonomists for standard genome sequencing and annotation.</title>
        <authorList>
            <consortium name="The Broad Institute Genomics Platform"/>
            <consortium name="The Broad Institute Genome Sequencing Center for Infectious Disease"/>
            <person name="Wu L."/>
            <person name="Ma J."/>
        </authorList>
    </citation>
    <scope>NUCLEOTIDE SEQUENCE [LARGE SCALE GENOMIC DNA]</scope>
    <source>
        <strain evidence="7">JCM 14307</strain>
    </source>
</reference>